<reference evidence="1 2" key="1">
    <citation type="submission" date="2018-02" db="EMBL/GenBank/DDBJ databases">
        <title>Subsurface microbial communities from deep shales in Ohio and West Virginia, USA.</title>
        <authorList>
            <person name="Wrighton K."/>
        </authorList>
    </citation>
    <scope>NUCLEOTIDE SEQUENCE [LARGE SCALE GENOMIC DNA]</scope>
    <source>
        <strain evidence="1 2">OWC-DMM</strain>
    </source>
</reference>
<evidence type="ECO:0000313" key="1">
    <source>
        <dbReference type="EMBL" id="PPK72984.1"/>
    </source>
</evidence>
<name>A0A2S6H674_9GAMM</name>
<dbReference type="RefSeq" id="WP_104430299.1">
    <property type="nucleotide sequence ID" value="NZ_PTIZ01000015.1"/>
</dbReference>
<sequence>MDLKTLANPFQFSELDIRTATDEHSEVWFCAKDVCEALDIVWSGTSATLENMPDNWLMV</sequence>
<comment type="caution">
    <text evidence="1">The sequence shown here is derived from an EMBL/GenBank/DDBJ whole genome shotgun (WGS) entry which is preliminary data.</text>
</comment>
<evidence type="ECO:0000313" key="2">
    <source>
        <dbReference type="Proteomes" id="UP000240010"/>
    </source>
</evidence>
<accession>A0A2S6H674</accession>
<proteinExistence type="predicted"/>
<dbReference type="EMBL" id="PTIZ01000015">
    <property type="protein sequence ID" value="PPK72984.1"/>
    <property type="molecule type" value="Genomic_DNA"/>
</dbReference>
<dbReference type="Proteomes" id="UP000240010">
    <property type="component" value="Unassembled WGS sequence"/>
</dbReference>
<protein>
    <submittedName>
        <fullName evidence="1">BRO family protein</fullName>
    </submittedName>
</protein>
<gene>
    <name evidence="1" type="ORF">B0F87_11530</name>
</gene>
<organism evidence="1 2">
    <name type="scientific">Methylobacter tundripaludum</name>
    <dbReference type="NCBI Taxonomy" id="173365"/>
    <lineage>
        <taxon>Bacteria</taxon>
        <taxon>Pseudomonadati</taxon>
        <taxon>Pseudomonadota</taxon>
        <taxon>Gammaproteobacteria</taxon>
        <taxon>Methylococcales</taxon>
        <taxon>Methylococcaceae</taxon>
        <taxon>Methylobacter</taxon>
    </lineage>
</organism>
<dbReference type="AlphaFoldDB" id="A0A2S6H674"/>